<dbReference type="SUPFAM" id="SSF161098">
    <property type="entry name" value="MetI-like"/>
    <property type="match status" value="1"/>
</dbReference>
<sequence>MNASHDMLYRRRHEKFAMTAFLVVLAILWALPLIAAVSRGFAFNGLQNFIDVLTQDIGGVSLLRTYMNSFAIALMHALVVVTISALAGYGFTFFEFRGREFLYQCVLIFMAVPLTSILIPLFFITREANLRDTLIGVALPEAAMTLPFGVLLVRNYAESLPRTLIEAALMDGASHFRVFVDIFVPLSKPALVNLGALSIMWSLQDFLLPSLFLSDVHQTTAAQAVLRFKEVLGATPTGIGRYNASLVMLAVPALLVVLFGLRFITQGLTTGGVKE</sequence>
<evidence type="ECO:0000256" key="4">
    <source>
        <dbReference type="ARBA" id="ARBA00020515"/>
    </source>
</evidence>
<feature type="transmembrane region" description="Helical" evidence="11">
    <location>
        <begin position="242"/>
        <end position="264"/>
    </location>
</feature>
<evidence type="ECO:0000259" key="13">
    <source>
        <dbReference type="PROSITE" id="PS50928"/>
    </source>
</evidence>
<dbReference type="Pfam" id="PF00528">
    <property type="entry name" value="BPD_transp_1"/>
    <property type="match status" value="1"/>
</dbReference>
<evidence type="ECO:0000256" key="2">
    <source>
        <dbReference type="ARBA" id="ARBA00009306"/>
    </source>
</evidence>
<keyword evidence="9 11" id="KW-0472">Membrane</keyword>
<accession>A0A1Q8ZVT6</accession>
<evidence type="ECO:0000313" key="14">
    <source>
        <dbReference type="EMBL" id="OLP46180.1"/>
    </source>
</evidence>
<dbReference type="InterPro" id="IPR000515">
    <property type="entry name" value="MetI-like"/>
</dbReference>
<evidence type="ECO:0000256" key="10">
    <source>
        <dbReference type="ARBA" id="ARBA00037054"/>
    </source>
</evidence>
<organism evidence="14 15">
    <name type="scientific">Rhizobium oryziradicis</name>
    <dbReference type="NCBI Taxonomy" id="1867956"/>
    <lineage>
        <taxon>Bacteria</taxon>
        <taxon>Pseudomonadati</taxon>
        <taxon>Pseudomonadota</taxon>
        <taxon>Alphaproteobacteria</taxon>
        <taxon>Hyphomicrobiales</taxon>
        <taxon>Rhizobiaceae</taxon>
        <taxon>Rhizobium/Agrobacterium group</taxon>
        <taxon>Rhizobium</taxon>
    </lineage>
</organism>
<dbReference type="Gene3D" id="1.10.3720.10">
    <property type="entry name" value="MetI-like"/>
    <property type="match status" value="1"/>
</dbReference>
<comment type="subunit">
    <text evidence="3 12">The complex is composed of two ATP-binding proteins (UgpC), two transmembrane proteins (UgpA and UgpE) and a solute-binding protein (UgpB).</text>
</comment>
<dbReference type="AlphaFoldDB" id="A0A1Q8ZVT6"/>
<dbReference type="GO" id="GO:0055085">
    <property type="term" value="P:transmembrane transport"/>
    <property type="evidence" value="ECO:0007669"/>
    <property type="project" value="InterPro"/>
</dbReference>
<evidence type="ECO:0000256" key="8">
    <source>
        <dbReference type="ARBA" id="ARBA00022989"/>
    </source>
</evidence>
<comment type="caution">
    <text evidence="12">Lacks conserved residue(s) required for the propagation of feature annotation.</text>
</comment>
<reference evidence="14 15" key="1">
    <citation type="submission" date="2016-09" db="EMBL/GenBank/DDBJ databases">
        <title>Rhizobium oryziradicis sp. nov., isolated from the root of rice.</title>
        <authorList>
            <person name="Zhao J."/>
            <person name="Zhang X."/>
        </authorList>
    </citation>
    <scope>NUCLEOTIDE SEQUENCE [LARGE SCALE GENOMIC DNA]</scope>
    <source>
        <strain evidence="14 15">N19</strain>
    </source>
</reference>
<evidence type="ECO:0000256" key="1">
    <source>
        <dbReference type="ARBA" id="ARBA00004651"/>
    </source>
</evidence>
<keyword evidence="6 12" id="KW-1003">Cell membrane</keyword>
<evidence type="ECO:0000256" key="12">
    <source>
        <dbReference type="RuleBase" id="RU363056"/>
    </source>
</evidence>
<keyword evidence="15" id="KW-1185">Reference proteome</keyword>
<dbReference type="EMBL" id="MKIM01000022">
    <property type="protein sequence ID" value="OLP46180.1"/>
    <property type="molecule type" value="Genomic_DNA"/>
</dbReference>
<keyword evidence="7 11" id="KW-0812">Transmembrane</keyword>
<dbReference type="PANTHER" id="PTHR43744:SF8">
    <property type="entry name" value="SN-GLYCEROL-3-PHOSPHATE TRANSPORT SYSTEM PERMEASE PROTEIN UGPE"/>
    <property type="match status" value="1"/>
</dbReference>
<comment type="similarity">
    <text evidence="2 11">Belongs to the binding-protein-dependent transport system permease family.</text>
</comment>
<keyword evidence="8 11" id="KW-1133">Transmembrane helix</keyword>
<proteinExistence type="inferred from homology"/>
<dbReference type="Proteomes" id="UP000186894">
    <property type="component" value="Unassembled WGS sequence"/>
</dbReference>
<evidence type="ECO:0000313" key="15">
    <source>
        <dbReference type="Proteomes" id="UP000186894"/>
    </source>
</evidence>
<keyword evidence="12" id="KW-0997">Cell inner membrane</keyword>
<evidence type="ECO:0000256" key="3">
    <source>
        <dbReference type="ARBA" id="ARBA00011557"/>
    </source>
</evidence>
<feature type="transmembrane region" description="Helical" evidence="11">
    <location>
        <begin position="101"/>
        <end position="123"/>
    </location>
</feature>
<comment type="function">
    <text evidence="10 12">Part of the ABC transporter complex UgpBAEC involved in sn-glycerol-3-phosphate (G3P) import. Probably responsible for the translocation of the substrate across the membrane.</text>
</comment>
<keyword evidence="5 11" id="KW-0813">Transport</keyword>
<dbReference type="PROSITE" id="PS50928">
    <property type="entry name" value="ABC_TM1"/>
    <property type="match status" value="1"/>
</dbReference>
<comment type="subcellular location">
    <subcellularLocation>
        <location evidence="12">Cell inner membrane</location>
        <topology evidence="12">Multi-pass membrane protein</topology>
    </subcellularLocation>
    <subcellularLocation>
        <location evidence="1 11">Cell membrane</location>
        <topology evidence="1 11">Multi-pass membrane protein</topology>
    </subcellularLocation>
</comment>
<evidence type="ECO:0000256" key="6">
    <source>
        <dbReference type="ARBA" id="ARBA00022475"/>
    </source>
</evidence>
<feature type="transmembrane region" description="Helical" evidence="11">
    <location>
        <begin position="66"/>
        <end position="89"/>
    </location>
</feature>
<evidence type="ECO:0000256" key="9">
    <source>
        <dbReference type="ARBA" id="ARBA00023136"/>
    </source>
</evidence>
<dbReference type="GO" id="GO:0005886">
    <property type="term" value="C:plasma membrane"/>
    <property type="evidence" value="ECO:0007669"/>
    <property type="project" value="UniProtKB-SubCell"/>
</dbReference>
<feature type="transmembrane region" description="Helical" evidence="11">
    <location>
        <begin position="135"/>
        <end position="157"/>
    </location>
</feature>
<gene>
    <name evidence="12" type="primary">ugpE</name>
    <name evidence="14" type="ORF">BJF95_03230</name>
</gene>
<feature type="domain" description="ABC transmembrane type-1" evidence="13">
    <location>
        <begin position="66"/>
        <end position="260"/>
    </location>
</feature>
<evidence type="ECO:0000256" key="11">
    <source>
        <dbReference type="RuleBase" id="RU363032"/>
    </source>
</evidence>
<dbReference type="PANTHER" id="PTHR43744">
    <property type="entry name" value="ABC TRANSPORTER PERMEASE PROTEIN MG189-RELATED-RELATED"/>
    <property type="match status" value="1"/>
</dbReference>
<dbReference type="InterPro" id="IPR035906">
    <property type="entry name" value="MetI-like_sf"/>
</dbReference>
<comment type="caution">
    <text evidence="14">The sequence shown here is derived from an EMBL/GenBank/DDBJ whole genome shotgun (WGS) entry which is preliminary data.</text>
</comment>
<protein>
    <recommendedName>
        <fullName evidence="4 12">sn-glycerol-3-phosphate transport system permease protein UgpE</fullName>
    </recommendedName>
</protein>
<evidence type="ECO:0000256" key="5">
    <source>
        <dbReference type="ARBA" id="ARBA00022448"/>
    </source>
</evidence>
<dbReference type="STRING" id="1867956.BJF95_03230"/>
<dbReference type="RefSeq" id="WP_075638304.1">
    <property type="nucleotide sequence ID" value="NZ_MKIM01000022.1"/>
</dbReference>
<name>A0A1Q8ZVT6_9HYPH</name>
<dbReference type="OrthoDB" id="9815445at2"/>
<dbReference type="CDD" id="cd06261">
    <property type="entry name" value="TM_PBP2"/>
    <property type="match status" value="1"/>
</dbReference>
<evidence type="ECO:0000256" key="7">
    <source>
        <dbReference type="ARBA" id="ARBA00022692"/>
    </source>
</evidence>